<name>A0AAV6TAH8_SOLSE</name>
<organism evidence="2 3">
    <name type="scientific">Solea senegalensis</name>
    <name type="common">Senegalese sole</name>
    <dbReference type="NCBI Taxonomy" id="28829"/>
    <lineage>
        <taxon>Eukaryota</taxon>
        <taxon>Metazoa</taxon>
        <taxon>Chordata</taxon>
        <taxon>Craniata</taxon>
        <taxon>Vertebrata</taxon>
        <taxon>Euteleostomi</taxon>
        <taxon>Actinopterygii</taxon>
        <taxon>Neopterygii</taxon>
        <taxon>Teleostei</taxon>
        <taxon>Neoteleostei</taxon>
        <taxon>Acanthomorphata</taxon>
        <taxon>Carangaria</taxon>
        <taxon>Pleuronectiformes</taxon>
        <taxon>Pleuronectoidei</taxon>
        <taxon>Soleidae</taxon>
        <taxon>Solea</taxon>
    </lineage>
</organism>
<dbReference type="EMBL" id="JAGKHQ010000001">
    <property type="protein sequence ID" value="KAG7526427.1"/>
    <property type="molecule type" value="Genomic_DNA"/>
</dbReference>
<gene>
    <name evidence="2" type="ORF">JOB18_040118</name>
</gene>
<accession>A0AAV6TAH8</accession>
<protein>
    <submittedName>
        <fullName evidence="2">Uncharacterized protein</fullName>
    </submittedName>
</protein>
<comment type="caution">
    <text evidence="2">The sequence shown here is derived from an EMBL/GenBank/DDBJ whole genome shotgun (WGS) entry which is preliminary data.</text>
</comment>
<reference evidence="2 3" key="1">
    <citation type="journal article" date="2021" name="Sci. Rep.">
        <title>Chromosome anchoring in Senegalese sole (Solea senegalensis) reveals sex-associated markers and genome rearrangements in flatfish.</title>
        <authorList>
            <person name="Guerrero-Cozar I."/>
            <person name="Gomez-Garrido J."/>
            <person name="Berbel C."/>
            <person name="Martinez-Blanch J.F."/>
            <person name="Alioto T."/>
            <person name="Claros M.G."/>
            <person name="Gagnaire P.A."/>
            <person name="Manchado M."/>
        </authorList>
    </citation>
    <scope>NUCLEOTIDE SEQUENCE [LARGE SCALE GENOMIC DNA]</scope>
    <source>
        <strain evidence="2">Sse05_10M</strain>
    </source>
</reference>
<evidence type="ECO:0000313" key="2">
    <source>
        <dbReference type="EMBL" id="KAG7526427.1"/>
    </source>
</evidence>
<dbReference type="AlphaFoldDB" id="A0AAV6TAH8"/>
<sequence length="212" mass="24307">MFTNNLRGDRMRISRRARWWVRDETRSERQGVVFSVLLSHTSNSQASPSDHYELQRCKTAKRCRDLMEDVIMEGRKHKSRWPLLVSVFAEKLVQAALRGETIESQQRRQTCQNCKTPLSLQRIRCKTRRQFVVYVYLNWTDTRYWISASLDSGPLLCLRTPGTVSPGINGLSWKGCCGALIGIQLRATTPPSPSRTGHLFSHEASVQRSLKA</sequence>
<proteinExistence type="predicted"/>
<dbReference type="Proteomes" id="UP000693946">
    <property type="component" value="Linkage Group LG1"/>
</dbReference>
<evidence type="ECO:0000313" key="3">
    <source>
        <dbReference type="Proteomes" id="UP000693946"/>
    </source>
</evidence>
<evidence type="ECO:0000256" key="1">
    <source>
        <dbReference type="SAM" id="MobiDB-lite"/>
    </source>
</evidence>
<keyword evidence="3" id="KW-1185">Reference proteome</keyword>
<feature type="region of interest" description="Disordered" evidence="1">
    <location>
        <begin position="189"/>
        <end position="212"/>
    </location>
</feature>